<evidence type="ECO:0000313" key="3">
    <source>
        <dbReference type="Proteomes" id="UP001596058"/>
    </source>
</evidence>
<evidence type="ECO:0000256" key="1">
    <source>
        <dbReference type="SAM" id="SignalP"/>
    </source>
</evidence>
<sequence>MINTRMVVRIAAALAAVAVFAPAAALADTYYAQGWARVDVGGTLLAGQNVVSSEMAAASILRDERIPLL</sequence>
<feature type="chain" id="PRO_5045692753" evidence="1">
    <location>
        <begin position="28"/>
        <end position="69"/>
    </location>
</feature>
<name>A0ABW1CRU7_9ACTN</name>
<feature type="signal peptide" evidence="1">
    <location>
        <begin position="1"/>
        <end position="27"/>
    </location>
</feature>
<reference evidence="3" key="1">
    <citation type="journal article" date="2019" name="Int. J. Syst. Evol. Microbiol.">
        <title>The Global Catalogue of Microorganisms (GCM) 10K type strain sequencing project: providing services to taxonomists for standard genome sequencing and annotation.</title>
        <authorList>
            <consortium name="The Broad Institute Genomics Platform"/>
            <consortium name="The Broad Institute Genome Sequencing Center for Infectious Disease"/>
            <person name="Wu L."/>
            <person name="Ma J."/>
        </authorList>
    </citation>
    <scope>NUCLEOTIDE SEQUENCE [LARGE SCALE GENOMIC DNA]</scope>
    <source>
        <strain evidence="3">CCUG 53903</strain>
    </source>
</reference>
<dbReference type="EMBL" id="JBHSPA010000028">
    <property type="protein sequence ID" value="MFC5827223.1"/>
    <property type="molecule type" value="Genomic_DNA"/>
</dbReference>
<accession>A0ABW1CRU7</accession>
<gene>
    <name evidence="2" type="ORF">ACFPZ3_25435</name>
</gene>
<dbReference type="RefSeq" id="WP_379516732.1">
    <property type="nucleotide sequence ID" value="NZ_JBHSPA010000028.1"/>
</dbReference>
<keyword evidence="3" id="KW-1185">Reference proteome</keyword>
<organism evidence="2 3">
    <name type="scientific">Nonomuraea insulae</name>
    <dbReference type="NCBI Taxonomy" id="1616787"/>
    <lineage>
        <taxon>Bacteria</taxon>
        <taxon>Bacillati</taxon>
        <taxon>Actinomycetota</taxon>
        <taxon>Actinomycetes</taxon>
        <taxon>Streptosporangiales</taxon>
        <taxon>Streptosporangiaceae</taxon>
        <taxon>Nonomuraea</taxon>
    </lineage>
</organism>
<proteinExistence type="predicted"/>
<keyword evidence="1" id="KW-0732">Signal</keyword>
<protein>
    <submittedName>
        <fullName evidence="2">Uncharacterized protein</fullName>
    </submittedName>
</protein>
<dbReference type="Proteomes" id="UP001596058">
    <property type="component" value="Unassembled WGS sequence"/>
</dbReference>
<comment type="caution">
    <text evidence="2">The sequence shown here is derived from an EMBL/GenBank/DDBJ whole genome shotgun (WGS) entry which is preliminary data.</text>
</comment>
<evidence type="ECO:0000313" key="2">
    <source>
        <dbReference type="EMBL" id="MFC5827223.1"/>
    </source>
</evidence>